<evidence type="ECO:0000313" key="1">
    <source>
        <dbReference type="EMBL" id="EPS63749.1"/>
    </source>
</evidence>
<dbReference type="OrthoDB" id="10597297at2759"/>
<dbReference type="EMBL" id="AUSU01005261">
    <property type="protein sequence ID" value="EPS63749.1"/>
    <property type="molecule type" value="Genomic_DNA"/>
</dbReference>
<evidence type="ECO:0000313" key="2">
    <source>
        <dbReference type="Proteomes" id="UP000015453"/>
    </source>
</evidence>
<feature type="non-terminal residue" evidence="1">
    <location>
        <position position="1"/>
    </location>
</feature>
<sequence>TYRGESGIRLRVRETDNIGRKRALLLGLHKPWPEATPRGHATITFLPGLEW</sequence>
<accession>S8C9Z9</accession>
<comment type="caution">
    <text evidence="1">The sequence shown here is derived from an EMBL/GenBank/DDBJ whole genome shotgun (WGS) entry which is preliminary data.</text>
</comment>
<organism evidence="1 2">
    <name type="scientific">Genlisea aurea</name>
    <dbReference type="NCBI Taxonomy" id="192259"/>
    <lineage>
        <taxon>Eukaryota</taxon>
        <taxon>Viridiplantae</taxon>
        <taxon>Streptophyta</taxon>
        <taxon>Embryophyta</taxon>
        <taxon>Tracheophyta</taxon>
        <taxon>Spermatophyta</taxon>
        <taxon>Magnoliopsida</taxon>
        <taxon>eudicotyledons</taxon>
        <taxon>Gunneridae</taxon>
        <taxon>Pentapetalae</taxon>
        <taxon>asterids</taxon>
        <taxon>lamiids</taxon>
        <taxon>Lamiales</taxon>
        <taxon>Lentibulariaceae</taxon>
        <taxon>Genlisea</taxon>
    </lineage>
</organism>
<reference evidence="1 2" key="1">
    <citation type="journal article" date="2013" name="BMC Genomics">
        <title>The miniature genome of a carnivorous plant Genlisea aurea contains a low number of genes and short non-coding sequences.</title>
        <authorList>
            <person name="Leushkin E.V."/>
            <person name="Sutormin R.A."/>
            <person name="Nabieva E.R."/>
            <person name="Penin A.A."/>
            <person name="Kondrashov A.S."/>
            <person name="Logacheva M.D."/>
        </authorList>
    </citation>
    <scope>NUCLEOTIDE SEQUENCE [LARGE SCALE GENOMIC DNA]</scope>
</reference>
<keyword evidence="2" id="KW-1185">Reference proteome</keyword>
<proteinExistence type="predicted"/>
<gene>
    <name evidence="1" type="ORF">M569_11035</name>
</gene>
<name>S8C9Z9_9LAMI</name>
<dbReference type="Proteomes" id="UP000015453">
    <property type="component" value="Unassembled WGS sequence"/>
</dbReference>
<protein>
    <submittedName>
        <fullName evidence="1">Uncharacterized protein</fullName>
    </submittedName>
</protein>
<dbReference type="AlphaFoldDB" id="S8C9Z9"/>